<reference evidence="2 3" key="1">
    <citation type="submission" date="2018-08" db="EMBL/GenBank/DDBJ databases">
        <title>Vibrio isolated from the Eastern China Marginal Seas.</title>
        <authorList>
            <person name="Li Y."/>
        </authorList>
    </citation>
    <scope>NUCLEOTIDE SEQUENCE [LARGE SCALE GENOMIC DNA]</scope>
    <source>
        <strain evidence="2 3">BEI233</strain>
    </source>
</reference>
<dbReference type="Proteomes" id="UP000273252">
    <property type="component" value="Unassembled WGS sequence"/>
</dbReference>
<dbReference type="EMBL" id="QVMU01000001">
    <property type="protein sequence ID" value="RJX75434.1"/>
    <property type="molecule type" value="Genomic_DNA"/>
</dbReference>
<dbReference type="InterPro" id="IPR004323">
    <property type="entry name" value="Ion_tolerance_CutA"/>
</dbReference>
<gene>
    <name evidence="2" type="ORF">DZ860_01770</name>
</gene>
<sequence>MSSPYCIVLTTTNLPENRDKLINEVLQQQLAACIQTLAINSHYVWKGEVCSDDEVLLIIKTTRRCYPALEQLIVEHHVYETPQIVQIPFKEGFNPYLAWLNENTRR</sequence>
<comment type="caution">
    <text evidence="2">The sequence shown here is derived from an EMBL/GenBank/DDBJ whole genome shotgun (WGS) entry which is preliminary data.</text>
</comment>
<dbReference type="InterPro" id="IPR011322">
    <property type="entry name" value="N-reg_PII-like_a/b"/>
</dbReference>
<evidence type="ECO:0000256" key="1">
    <source>
        <dbReference type="ARBA" id="ARBA00010169"/>
    </source>
</evidence>
<dbReference type="GO" id="GO:0010038">
    <property type="term" value="P:response to metal ion"/>
    <property type="evidence" value="ECO:0007669"/>
    <property type="project" value="InterPro"/>
</dbReference>
<dbReference type="GO" id="GO:0005507">
    <property type="term" value="F:copper ion binding"/>
    <property type="evidence" value="ECO:0007669"/>
    <property type="project" value="TreeGrafter"/>
</dbReference>
<dbReference type="PANTHER" id="PTHR23419:SF8">
    <property type="entry name" value="FI09726P"/>
    <property type="match status" value="1"/>
</dbReference>
<dbReference type="RefSeq" id="WP_120029191.1">
    <property type="nucleotide sequence ID" value="NZ_QVMU01000001.1"/>
</dbReference>
<comment type="similarity">
    <text evidence="1">Belongs to the CutA family.</text>
</comment>
<evidence type="ECO:0000313" key="2">
    <source>
        <dbReference type="EMBL" id="RJX75434.1"/>
    </source>
</evidence>
<name>A0A3A6R281_9VIBR</name>
<proteinExistence type="inferred from homology"/>
<keyword evidence="3" id="KW-1185">Reference proteome</keyword>
<dbReference type="AlphaFoldDB" id="A0A3A6R281"/>
<dbReference type="Gene3D" id="3.30.70.120">
    <property type="match status" value="1"/>
</dbReference>
<dbReference type="Pfam" id="PF03091">
    <property type="entry name" value="CutA1"/>
    <property type="match status" value="1"/>
</dbReference>
<accession>A0A3A6R281</accession>
<dbReference type="SUPFAM" id="SSF54913">
    <property type="entry name" value="GlnB-like"/>
    <property type="match status" value="1"/>
</dbReference>
<dbReference type="OrthoDB" id="37622at2"/>
<protein>
    <submittedName>
        <fullName evidence="2">Divalent-cation tolerance protein CutA</fullName>
    </submittedName>
</protein>
<organism evidence="2 3">
    <name type="scientific">Vibrio sinensis</name>
    <dbReference type="NCBI Taxonomy" id="2302434"/>
    <lineage>
        <taxon>Bacteria</taxon>
        <taxon>Pseudomonadati</taxon>
        <taxon>Pseudomonadota</taxon>
        <taxon>Gammaproteobacteria</taxon>
        <taxon>Vibrionales</taxon>
        <taxon>Vibrionaceae</taxon>
        <taxon>Vibrio</taxon>
    </lineage>
</organism>
<evidence type="ECO:0000313" key="3">
    <source>
        <dbReference type="Proteomes" id="UP000273252"/>
    </source>
</evidence>
<dbReference type="InterPro" id="IPR015867">
    <property type="entry name" value="N-reg_PII/ATP_PRibTrfase_C"/>
</dbReference>
<dbReference type="PANTHER" id="PTHR23419">
    <property type="entry name" value="DIVALENT CATION TOLERANCE CUTA-RELATED"/>
    <property type="match status" value="1"/>
</dbReference>